<dbReference type="InterPro" id="IPR000524">
    <property type="entry name" value="Tscrpt_reg_HTH_GntR"/>
</dbReference>
<organism evidence="5 6">
    <name type="scientific">Jiella pelagia</name>
    <dbReference type="NCBI Taxonomy" id="2986949"/>
    <lineage>
        <taxon>Bacteria</taxon>
        <taxon>Pseudomonadati</taxon>
        <taxon>Pseudomonadota</taxon>
        <taxon>Alphaproteobacteria</taxon>
        <taxon>Hyphomicrobiales</taxon>
        <taxon>Aurantimonadaceae</taxon>
        <taxon>Jiella</taxon>
    </lineage>
</organism>
<reference evidence="5" key="1">
    <citation type="submission" date="2022-12" db="EMBL/GenBank/DDBJ databases">
        <title>Jiella pelagia sp. nov., isolated from phosphonate enriched culture of Northwest Pacific surface seawater.</title>
        <authorList>
            <person name="Shin D.Y."/>
            <person name="Hwang C.Y."/>
        </authorList>
    </citation>
    <scope>NUCLEOTIDE SEQUENCE</scope>
    <source>
        <strain evidence="5">HL-NP1</strain>
    </source>
</reference>
<gene>
    <name evidence="5" type="ORF">OH818_14740</name>
</gene>
<dbReference type="Gene3D" id="1.20.120.530">
    <property type="entry name" value="GntR ligand-binding domain-like"/>
    <property type="match status" value="1"/>
</dbReference>
<dbReference type="SUPFAM" id="SSF46785">
    <property type="entry name" value="Winged helix' DNA-binding domain"/>
    <property type="match status" value="1"/>
</dbReference>
<dbReference type="Gene3D" id="1.10.10.10">
    <property type="entry name" value="Winged helix-like DNA-binding domain superfamily/Winged helix DNA-binding domain"/>
    <property type="match status" value="1"/>
</dbReference>
<dbReference type="Pfam" id="PF07729">
    <property type="entry name" value="FCD"/>
    <property type="match status" value="1"/>
</dbReference>
<keyword evidence="3" id="KW-0804">Transcription</keyword>
<dbReference type="PANTHER" id="PTHR43537:SF39">
    <property type="entry name" value="HTH-TYPE TRANSCRIPTIONAL REGULATOR MCBR"/>
    <property type="match status" value="1"/>
</dbReference>
<dbReference type="InterPro" id="IPR008920">
    <property type="entry name" value="TF_FadR/GntR_C"/>
</dbReference>
<evidence type="ECO:0000256" key="1">
    <source>
        <dbReference type="ARBA" id="ARBA00023015"/>
    </source>
</evidence>
<dbReference type="SMART" id="SM00895">
    <property type="entry name" value="FCD"/>
    <property type="match status" value="1"/>
</dbReference>
<name>A0ABY7BTR1_9HYPH</name>
<dbReference type="InterPro" id="IPR036388">
    <property type="entry name" value="WH-like_DNA-bd_sf"/>
</dbReference>
<dbReference type="SMART" id="SM00345">
    <property type="entry name" value="HTH_GNTR"/>
    <property type="match status" value="1"/>
</dbReference>
<keyword evidence="2" id="KW-0238">DNA-binding</keyword>
<keyword evidence="6" id="KW-1185">Reference proteome</keyword>
<evidence type="ECO:0000259" key="4">
    <source>
        <dbReference type="PROSITE" id="PS50949"/>
    </source>
</evidence>
<dbReference type="PANTHER" id="PTHR43537">
    <property type="entry name" value="TRANSCRIPTIONAL REGULATOR, GNTR FAMILY"/>
    <property type="match status" value="1"/>
</dbReference>
<evidence type="ECO:0000313" key="5">
    <source>
        <dbReference type="EMBL" id="WAP66918.1"/>
    </source>
</evidence>
<accession>A0ABY7BTR1</accession>
<dbReference type="SUPFAM" id="SSF48008">
    <property type="entry name" value="GntR ligand-binding domain-like"/>
    <property type="match status" value="1"/>
</dbReference>
<evidence type="ECO:0000313" key="6">
    <source>
        <dbReference type="Proteomes" id="UP001164020"/>
    </source>
</evidence>
<evidence type="ECO:0000256" key="2">
    <source>
        <dbReference type="ARBA" id="ARBA00023125"/>
    </source>
</evidence>
<protein>
    <submittedName>
        <fullName evidence="5">GntR family transcriptional regulator</fullName>
    </submittedName>
</protein>
<dbReference type="PROSITE" id="PS50949">
    <property type="entry name" value="HTH_GNTR"/>
    <property type="match status" value="1"/>
</dbReference>
<dbReference type="InterPro" id="IPR036390">
    <property type="entry name" value="WH_DNA-bd_sf"/>
</dbReference>
<dbReference type="Pfam" id="PF00392">
    <property type="entry name" value="GntR"/>
    <property type="match status" value="1"/>
</dbReference>
<keyword evidence="1" id="KW-0805">Transcription regulation</keyword>
<dbReference type="EMBL" id="CP114029">
    <property type="protein sequence ID" value="WAP66918.1"/>
    <property type="molecule type" value="Genomic_DNA"/>
</dbReference>
<dbReference type="InterPro" id="IPR011711">
    <property type="entry name" value="GntR_C"/>
</dbReference>
<dbReference type="Proteomes" id="UP001164020">
    <property type="component" value="Chromosome"/>
</dbReference>
<feature type="domain" description="HTH gntR-type" evidence="4">
    <location>
        <begin position="23"/>
        <end position="90"/>
    </location>
</feature>
<proteinExistence type="predicted"/>
<sequence length="241" mass="25779">MEVLVMSHAEPGLAEKVARVSRVTLSEVVYRDIRELILAGQVAPGEKFTLRGMAEAVGTSPMPVREAVGRLSAEGALEILPNRAIRVPIMTRERFAELTIIRAEMEGLAAEYAARNAGAEEIAAACGFHEEFAAESAKADPDGAAALRLNKDLHFAVYRAAHMPNLLQIIDGLWLQVGPVINLDLRASGRRLKEVEAHKHHARLIAALKAGDGASARQALADDIRAAASFILATGDLPSAP</sequence>
<evidence type="ECO:0000256" key="3">
    <source>
        <dbReference type="ARBA" id="ARBA00023163"/>
    </source>
</evidence>